<proteinExistence type="predicted"/>
<evidence type="ECO:0000313" key="2">
    <source>
        <dbReference type="Proteomes" id="UP000632849"/>
    </source>
</evidence>
<dbReference type="AlphaFoldDB" id="A0A919BVQ6"/>
<protein>
    <submittedName>
        <fullName evidence="1">Uncharacterized protein</fullName>
    </submittedName>
</protein>
<name>A0A919BVQ6_STRFL</name>
<accession>A0A919BVQ6</accession>
<reference evidence="1" key="2">
    <citation type="submission" date="2020-09" db="EMBL/GenBank/DDBJ databases">
        <authorList>
            <person name="Sun Q."/>
            <person name="Ohkuma M."/>
        </authorList>
    </citation>
    <scope>NUCLEOTIDE SEQUENCE</scope>
    <source>
        <strain evidence="1">JCM 4122</strain>
    </source>
</reference>
<keyword evidence="2" id="KW-1185">Reference proteome</keyword>
<dbReference type="Proteomes" id="UP000632849">
    <property type="component" value="Unassembled WGS sequence"/>
</dbReference>
<comment type="caution">
    <text evidence="1">The sequence shown here is derived from an EMBL/GenBank/DDBJ whole genome shotgun (WGS) entry which is preliminary data.</text>
</comment>
<gene>
    <name evidence="1" type="ORF">GCM10017667_68000</name>
</gene>
<dbReference type="EMBL" id="BNBE01000003">
    <property type="protein sequence ID" value="GHG22498.1"/>
    <property type="molecule type" value="Genomic_DNA"/>
</dbReference>
<sequence>MAGQRAAASLLACGSRAGRSSKSSLGTGYLRTPGCLHHAAPAGAGGAERAFGPSTMTLTAIRLFLGALTRSRIIGYSAE</sequence>
<organism evidence="1 2">
    <name type="scientific">Streptomyces filamentosus</name>
    <name type="common">Streptomyces roseosporus</name>
    <dbReference type="NCBI Taxonomy" id="67294"/>
    <lineage>
        <taxon>Bacteria</taxon>
        <taxon>Bacillati</taxon>
        <taxon>Actinomycetota</taxon>
        <taxon>Actinomycetes</taxon>
        <taxon>Kitasatosporales</taxon>
        <taxon>Streptomycetaceae</taxon>
        <taxon>Streptomyces</taxon>
    </lineage>
</organism>
<reference evidence="1" key="1">
    <citation type="journal article" date="2014" name="Int. J. Syst. Evol. Microbiol.">
        <title>Complete genome sequence of Corynebacterium casei LMG S-19264T (=DSM 44701T), isolated from a smear-ripened cheese.</title>
        <authorList>
            <consortium name="US DOE Joint Genome Institute (JGI-PGF)"/>
            <person name="Walter F."/>
            <person name="Albersmeier A."/>
            <person name="Kalinowski J."/>
            <person name="Ruckert C."/>
        </authorList>
    </citation>
    <scope>NUCLEOTIDE SEQUENCE</scope>
    <source>
        <strain evidence="1">JCM 4122</strain>
    </source>
</reference>
<evidence type="ECO:0000313" key="1">
    <source>
        <dbReference type="EMBL" id="GHG22498.1"/>
    </source>
</evidence>